<evidence type="ECO:0000313" key="5">
    <source>
        <dbReference type="EMBL" id="PRY34871.1"/>
    </source>
</evidence>
<dbReference type="PROSITE" id="PS01124">
    <property type="entry name" value="HTH_ARAC_FAMILY_2"/>
    <property type="match status" value="1"/>
</dbReference>
<reference evidence="5 6" key="1">
    <citation type="submission" date="2018-03" db="EMBL/GenBank/DDBJ databases">
        <title>Genomic Encyclopedia of Archaeal and Bacterial Type Strains, Phase II (KMG-II): from individual species to whole genera.</title>
        <authorList>
            <person name="Goeker M."/>
        </authorList>
    </citation>
    <scope>NUCLEOTIDE SEQUENCE [LARGE SCALE GENOMIC DNA]</scope>
    <source>
        <strain evidence="5 6">DSM 44720</strain>
    </source>
</reference>
<organism evidence="5 6">
    <name type="scientific">Umezawaea tangerina</name>
    <dbReference type="NCBI Taxonomy" id="84725"/>
    <lineage>
        <taxon>Bacteria</taxon>
        <taxon>Bacillati</taxon>
        <taxon>Actinomycetota</taxon>
        <taxon>Actinomycetes</taxon>
        <taxon>Pseudonocardiales</taxon>
        <taxon>Pseudonocardiaceae</taxon>
        <taxon>Umezawaea</taxon>
    </lineage>
</organism>
<dbReference type="InterPro" id="IPR002818">
    <property type="entry name" value="DJ-1/PfpI"/>
</dbReference>
<dbReference type="PROSITE" id="PS00041">
    <property type="entry name" value="HTH_ARAC_FAMILY_1"/>
    <property type="match status" value="1"/>
</dbReference>
<protein>
    <submittedName>
        <fullName evidence="5">Transcriptional regulator GlxA family with amidase domain</fullName>
    </submittedName>
</protein>
<gene>
    <name evidence="5" type="ORF">CLV43_115147</name>
</gene>
<dbReference type="EMBL" id="PVTF01000015">
    <property type="protein sequence ID" value="PRY34871.1"/>
    <property type="molecule type" value="Genomic_DNA"/>
</dbReference>
<dbReference type="OrthoDB" id="3660033at2"/>
<keyword evidence="1" id="KW-0805">Transcription regulation</keyword>
<dbReference type="RefSeq" id="WP_106194425.1">
    <property type="nucleotide sequence ID" value="NZ_PVTF01000015.1"/>
</dbReference>
<evidence type="ECO:0000259" key="4">
    <source>
        <dbReference type="PROSITE" id="PS01124"/>
    </source>
</evidence>
<dbReference type="PANTHER" id="PTHR43130">
    <property type="entry name" value="ARAC-FAMILY TRANSCRIPTIONAL REGULATOR"/>
    <property type="match status" value="1"/>
</dbReference>
<dbReference type="Pfam" id="PF01965">
    <property type="entry name" value="DJ-1_PfpI"/>
    <property type="match status" value="1"/>
</dbReference>
<comment type="caution">
    <text evidence="5">The sequence shown here is derived from an EMBL/GenBank/DDBJ whole genome shotgun (WGS) entry which is preliminary data.</text>
</comment>
<proteinExistence type="predicted"/>
<dbReference type="InterPro" id="IPR018062">
    <property type="entry name" value="HTH_AraC-typ_CS"/>
</dbReference>
<dbReference type="InterPro" id="IPR029062">
    <property type="entry name" value="Class_I_gatase-like"/>
</dbReference>
<name>A0A2T0SN83_9PSEU</name>
<dbReference type="Proteomes" id="UP000239494">
    <property type="component" value="Unassembled WGS sequence"/>
</dbReference>
<dbReference type="SMART" id="SM00342">
    <property type="entry name" value="HTH_ARAC"/>
    <property type="match status" value="1"/>
</dbReference>
<dbReference type="SUPFAM" id="SSF46689">
    <property type="entry name" value="Homeodomain-like"/>
    <property type="match status" value="2"/>
</dbReference>
<evidence type="ECO:0000256" key="3">
    <source>
        <dbReference type="ARBA" id="ARBA00023163"/>
    </source>
</evidence>
<dbReference type="Gene3D" id="1.10.10.60">
    <property type="entry name" value="Homeodomain-like"/>
    <property type="match status" value="1"/>
</dbReference>
<dbReference type="Pfam" id="PF12833">
    <property type="entry name" value="HTH_18"/>
    <property type="match status" value="1"/>
</dbReference>
<dbReference type="PANTHER" id="PTHR43130:SF3">
    <property type="entry name" value="HTH-TYPE TRANSCRIPTIONAL REGULATOR RV1931C"/>
    <property type="match status" value="1"/>
</dbReference>
<keyword evidence="2" id="KW-0238">DNA-binding</keyword>
<dbReference type="InterPro" id="IPR018060">
    <property type="entry name" value="HTH_AraC"/>
</dbReference>
<dbReference type="InterPro" id="IPR009057">
    <property type="entry name" value="Homeodomain-like_sf"/>
</dbReference>
<feature type="domain" description="HTH araC/xylS-type" evidence="4">
    <location>
        <begin position="210"/>
        <end position="308"/>
    </location>
</feature>
<keyword evidence="3" id="KW-0804">Transcription</keyword>
<evidence type="ECO:0000256" key="2">
    <source>
        <dbReference type="ARBA" id="ARBA00023125"/>
    </source>
</evidence>
<dbReference type="GO" id="GO:0003700">
    <property type="term" value="F:DNA-binding transcription factor activity"/>
    <property type="evidence" value="ECO:0007669"/>
    <property type="project" value="InterPro"/>
</dbReference>
<dbReference type="Gene3D" id="3.40.50.880">
    <property type="match status" value="1"/>
</dbReference>
<sequence length="318" mass="34340">MRSVVLALYDGAMLFEAATAIEVFGVDRSDIADPWYDFTVCGPGADHLGRVARVAGAPTFAPVLDAHTVVVPAYHDVDEPPPADVVAALRTAHDRGARIVSLCTGAFVLAAAGLLDGKRVTTHWSHAATLADRYPEVVVDADVLYFDDHPILTSAGKAACMDLCLHVVRADHGAAAANTLARRLVVPPHRAGGQAQFITAPAPVDGSHLQDLMRWATEHLHEPLTVRRLADRIGMSTRNLARHFVATTGTTPLRWLHNQRLHLAQELLETTDAAVDAIAERTGMGTAATLRRHFNRSVGVAPDTYRRTFRGARTTSRP</sequence>
<evidence type="ECO:0000313" key="6">
    <source>
        <dbReference type="Proteomes" id="UP000239494"/>
    </source>
</evidence>
<keyword evidence="6" id="KW-1185">Reference proteome</keyword>
<dbReference type="GO" id="GO:0043565">
    <property type="term" value="F:sequence-specific DNA binding"/>
    <property type="evidence" value="ECO:0007669"/>
    <property type="project" value="InterPro"/>
</dbReference>
<dbReference type="SUPFAM" id="SSF52317">
    <property type="entry name" value="Class I glutamine amidotransferase-like"/>
    <property type="match status" value="1"/>
</dbReference>
<dbReference type="InterPro" id="IPR052158">
    <property type="entry name" value="INH-QAR"/>
</dbReference>
<dbReference type="AlphaFoldDB" id="A0A2T0SN83"/>
<accession>A0A2T0SN83</accession>
<evidence type="ECO:0000256" key="1">
    <source>
        <dbReference type="ARBA" id="ARBA00023015"/>
    </source>
</evidence>
<dbReference type="CDD" id="cd03137">
    <property type="entry name" value="GATase1_AraC_1"/>
    <property type="match status" value="1"/>
</dbReference>